<proteinExistence type="predicted"/>
<evidence type="ECO:0000313" key="2">
    <source>
        <dbReference type="Proteomes" id="UP000308600"/>
    </source>
</evidence>
<protein>
    <submittedName>
        <fullName evidence="1">Uncharacterized protein</fullName>
    </submittedName>
</protein>
<name>A0ACD3BD78_9AGAR</name>
<evidence type="ECO:0000313" key="1">
    <source>
        <dbReference type="EMBL" id="TFK75948.1"/>
    </source>
</evidence>
<dbReference type="EMBL" id="ML208261">
    <property type="protein sequence ID" value="TFK75948.1"/>
    <property type="molecule type" value="Genomic_DNA"/>
</dbReference>
<sequence length="229" mass="25858">MAMRPHSVLTHSTQLQWRAFPSKRTFLSFPFSGSSSWDKPQTYHERKLFLYNQKELYDIVSDVSLYPRFVPFCTSSRVVKPPSRSSQPGATSYTMEAELTVGFLQFTEKYTSRVTCIPYKSVQAVAASSTPLFKTLSTTWRFEPALGGISRNSDRQPRSQPTSQLQRQQQSGVDQANKATSTWVSLDLEYGFTNPLHATVSAAFFGQVSKLMVKAFEDRCAEIYGSRTS</sequence>
<dbReference type="Proteomes" id="UP000308600">
    <property type="component" value="Unassembled WGS sequence"/>
</dbReference>
<accession>A0ACD3BD78</accession>
<organism evidence="1 2">
    <name type="scientific">Pluteus cervinus</name>
    <dbReference type="NCBI Taxonomy" id="181527"/>
    <lineage>
        <taxon>Eukaryota</taxon>
        <taxon>Fungi</taxon>
        <taxon>Dikarya</taxon>
        <taxon>Basidiomycota</taxon>
        <taxon>Agaricomycotina</taxon>
        <taxon>Agaricomycetes</taxon>
        <taxon>Agaricomycetidae</taxon>
        <taxon>Agaricales</taxon>
        <taxon>Pluteineae</taxon>
        <taxon>Pluteaceae</taxon>
        <taxon>Pluteus</taxon>
    </lineage>
</organism>
<gene>
    <name evidence="1" type="ORF">BDN72DRAFT_954485</name>
</gene>
<reference evidence="1 2" key="1">
    <citation type="journal article" date="2019" name="Nat. Ecol. Evol.">
        <title>Megaphylogeny resolves global patterns of mushroom evolution.</title>
        <authorList>
            <person name="Varga T."/>
            <person name="Krizsan K."/>
            <person name="Foldi C."/>
            <person name="Dima B."/>
            <person name="Sanchez-Garcia M."/>
            <person name="Sanchez-Ramirez S."/>
            <person name="Szollosi G.J."/>
            <person name="Szarkandi J.G."/>
            <person name="Papp V."/>
            <person name="Albert L."/>
            <person name="Andreopoulos W."/>
            <person name="Angelini C."/>
            <person name="Antonin V."/>
            <person name="Barry K.W."/>
            <person name="Bougher N.L."/>
            <person name="Buchanan P."/>
            <person name="Buyck B."/>
            <person name="Bense V."/>
            <person name="Catcheside P."/>
            <person name="Chovatia M."/>
            <person name="Cooper J."/>
            <person name="Damon W."/>
            <person name="Desjardin D."/>
            <person name="Finy P."/>
            <person name="Geml J."/>
            <person name="Haridas S."/>
            <person name="Hughes K."/>
            <person name="Justo A."/>
            <person name="Karasinski D."/>
            <person name="Kautmanova I."/>
            <person name="Kiss B."/>
            <person name="Kocsube S."/>
            <person name="Kotiranta H."/>
            <person name="LaButti K.M."/>
            <person name="Lechner B.E."/>
            <person name="Liimatainen K."/>
            <person name="Lipzen A."/>
            <person name="Lukacs Z."/>
            <person name="Mihaltcheva S."/>
            <person name="Morgado L.N."/>
            <person name="Niskanen T."/>
            <person name="Noordeloos M.E."/>
            <person name="Ohm R.A."/>
            <person name="Ortiz-Santana B."/>
            <person name="Ovrebo C."/>
            <person name="Racz N."/>
            <person name="Riley R."/>
            <person name="Savchenko A."/>
            <person name="Shiryaev A."/>
            <person name="Soop K."/>
            <person name="Spirin V."/>
            <person name="Szebenyi C."/>
            <person name="Tomsovsky M."/>
            <person name="Tulloss R.E."/>
            <person name="Uehling J."/>
            <person name="Grigoriev I.V."/>
            <person name="Vagvolgyi C."/>
            <person name="Papp T."/>
            <person name="Martin F.M."/>
            <person name="Miettinen O."/>
            <person name="Hibbett D.S."/>
            <person name="Nagy L.G."/>
        </authorList>
    </citation>
    <scope>NUCLEOTIDE SEQUENCE [LARGE SCALE GENOMIC DNA]</scope>
    <source>
        <strain evidence="1 2">NL-1719</strain>
    </source>
</reference>
<keyword evidence="2" id="KW-1185">Reference proteome</keyword>